<sequence length="103" mass="11896">MNPPICEQDGDHATGSVEKFIGGFGWVREPERESVCHSCGHDEKKNLVMRSNLWIIVVKKSRLENSSRVMECSETRHLGGKQILLGGDYREREERKKRKRIKS</sequence>
<comment type="caution">
    <text evidence="1">The sequence shown here is derived from an EMBL/GenBank/DDBJ whole genome shotgun (WGS) entry which is preliminary data.</text>
</comment>
<dbReference type="Proteomes" id="UP001054945">
    <property type="component" value="Unassembled WGS sequence"/>
</dbReference>
<evidence type="ECO:0000313" key="1">
    <source>
        <dbReference type="EMBL" id="GIX96232.1"/>
    </source>
</evidence>
<protein>
    <submittedName>
        <fullName evidence="1">Uncharacterized protein</fullName>
    </submittedName>
</protein>
<name>A0AAV4PFV9_CAEEX</name>
<gene>
    <name evidence="1" type="ORF">CEXT_214691</name>
</gene>
<dbReference type="EMBL" id="BPLR01004620">
    <property type="protein sequence ID" value="GIX96232.1"/>
    <property type="molecule type" value="Genomic_DNA"/>
</dbReference>
<evidence type="ECO:0000313" key="2">
    <source>
        <dbReference type="Proteomes" id="UP001054945"/>
    </source>
</evidence>
<reference evidence="1 2" key="1">
    <citation type="submission" date="2021-06" db="EMBL/GenBank/DDBJ databases">
        <title>Caerostris extrusa draft genome.</title>
        <authorList>
            <person name="Kono N."/>
            <person name="Arakawa K."/>
        </authorList>
    </citation>
    <scope>NUCLEOTIDE SEQUENCE [LARGE SCALE GENOMIC DNA]</scope>
</reference>
<dbReference type="AlphaFoldDB" id="A0AAV4PFV9"/>
<accession>A0AAV4PFV9</accession>
<keyword evidence="2" id="KW-1185">Reference proteome</keyword>
<organism evidence="1 2">
    <name type="scientific">Caerostris extrusa</name>
    <name type="common">Bark spider</name>
    <name type="synonym">Caerostris bankana</name>
    <dbReference type="NCBI Taxonomy" id="172846"/>
    <lineage>
        <taxon>Eukaryota</taxon>
        <taxon>Metazoa</taxon>
        <taxon>Ecdysozoa</taxon>
        <taxon>Arthropoda</taxon>
        <taxon>Chelicerata</taxon>
        <taxon>Arachnida</taxon>
        <taxon>Araneae</taxon>
        <taxon>Araneomorphae</taxon>
        <taxon>Entelegynae</taxon>
        <taxon>Araneoidea</taxon>
        <taxon>Araneidae</taxon>
        <taxon>Caerostris</taxon>
    </lineage>
</organism>
<proteinExistence type="predicted"/>